<dbReference type="InterPro" id="IPR029510">
    <property type="entry name" value="Ald_DH_CS_GLU"/>
</dbReference>
<dbReference type="FunFam" id="3.40.605.10:FF:000001">
    <property type="entry name" value="Aldehyde dehydrogenase 1"/>
    <property type="match status" value="1"/>
</dbReference>
<sequence length="504" mass="55649">MNIQVQTVAGTPFKLRYGNFIGGQWVEPVNGRYFENTTPVTGAKLCDVARSDEQDINLALDAAHAAKDKWGRTSTTERSNILMKVAQRMEDNLELLARAETWDNGKPLRETMAADIPLAIDHFRYFAACIRAQEGTIGEVDHDTIAYHFHEPLGVVGQIIPWNFPILMAAWKVAPALAAGNCVVLKPAEQTPASMLVLMELIGDLLPPGVLNVVNGFGLEAGKPLATSPRIAKIAFTGETSTGRLIMQYASQNLIPVTLELGGKSPNIFFEDVMREDDDYLDKALEGFAMFALNQGEVCTCPSRALVHEKIYDRFMEKALKRVAAIRQGNPLDMSTMIGAQASSEQLEKILSYMDIGRQEGAEVLIGGERNNLSGDLAGGYYVKPTVFRGHNKMRVFQEEIFGPVVSVTTFKDDAEALEIANDTLYGLGSGVWSRDANRCYNFGRNIQAGRVWTNCYHAYPAHAAFGGYKQSGIGRETHKMMLDHYQQTKNMLVSYSPKALGFF</sequence>
<proteinExistence type="inferred from homology"/>
<evidence type="ECO:0000313" key="8">
    <source>
        <dbReference type="Proteomes" id="UP000254764"/>
    </source>
</evidence>
<dbReference type="Pfam" id="PF00171">
    <property type="entry name" value="Aldedh"/>
    <property type="match status" value="1"/>
</dbReference>
<dbReference type="FunFam" id="3.40.309.10:FF:000017">
    <property type="entry name" value="Aldehyde dehydrogenase B"/>
    <property type="match status" value="1"/>
</dbReference>
<evidence type="ECO:0000259" key="6">
    <source>
        <dbReference type="Pfam" id="PF00171"/>
    </source>
</evidence>
<dbReference type="InterPro" id="IPR016163">
    <property type="entry name" value="Ald_DH_C"/>
</dbReference>
<dbReference type="PANTHER" id="PTHR43111">
    <property type="entry name" value="ALDEHYDE DEHYDROGENASE B-RELATED"/>
    <property type="match status" value="1"/>
</dbReference>
<accession>A0A376A9A6</accession>
<organism evidence="7 8">
    <name type="scientific">Ciceribacter selenitireducens ATCC BAA-1503</name>
    <dbReference type="NCBI Taxonomy" id="1336235"/>
    <lineage>
        <taxon>Bacteria</taxon>
        <taxon>Pseudomonadati</taxon>
        <taxon>Pseudomonadota</taxon>
        <taxon>Alphaproteobacteria</taxon>
        <taxon>Hyphomicrobiales</taxon>
        <taxon>Rhizobiaceae</taxon>
        <taxon>Ciceribacter</taxon>
    </lineage>
</organism>
<dbReference type="PROSITE" id="PS00687">
    <property type="entry name" value="ALDEHYDE_DEHYDR_GLU"/>
    <property type="match status" value="1"/>
</dbReference>
<dbReference type="CDD" id="cd07116">
    <property type="entry name" value="ALDH_ACDHII-AcoD"/>
    <property type="match status" value="1"/>
</dbReference>
<dbReference type="RefSeq" id="WP_115671639.1">
    <property type="nucleotide sequence ID" value="NZ_UEYP01000011.1"/>
</dbReference>
<dbReference type="AlphaFoldDB" id="A0A376A9A6"/>
<dbReference type="InterPro" id="IPR015590">
    <property type="entry name" value="Aldehyde_DH_dom"/>
</dbReference>
<dbReference type="InterPro" id="IPR016161">
    <property type="entry name" value="Ald_DH/histidinol_DH"/>
</dbReference>
<evidence type="ECO:0000256" key="5">
    <source>
        <dbReference type="RuleBase" id="RU003345"/>
    </source>
</evidence>
<dbReference type="Proteomes" id="UP000254764">
    <property type="component" value="Unassembled WGS sequence"/>
</dbReference>
<dbReference type="GO" id="GO:0004030">
    <property type="term" value="F:aldehyde dehydrogenase [NAD(P)+] activity"/>
    <property type="evidence" value="ECO:0007669"/>
    <property type="project" value="UniProtKB-ARBA"/>
</dbReference>
<comment type="similarity">
    <text evidence="1 5">Belongs to the aldehyde dehydrogenase family.</text>
</comment>
<dbReference type="SUPFAM" id="SSF53720">
    <property type="entry name" value="ALDH-like"/>
    <property type="match status" value="1"/>
</dbReference>
<protein>
    <recommendedName>
        <fullName evidence="3">Aldehyde dehydrogenase</fullName>
    </recommendedName>
</protein>
<dbReference type="STRING" id="1336235.GCA_000518785_00799"/>
<reference evidence="8" key="1">
    <citation type="submission" date="2018-07" db="EMBL/GenBank/DDBJ databases">
        <authorList>
            <person name="Peiro R."/>
            <person name="Begona"/>
            <person name="Cbmso G."/>
            <person name="Lopez M."/>
            <person name="Gonzalez S."/>
        </authorList>
    </citation>
    <scope>NUCLEOTIDE SEQUENCE [LARGE SCALE GENOMIC DNA]</scope>
</reference>
<dbReference type="PANTHER" id="PTHR43111:SF1">
    <property type="entry name" value="ALDEHYDE DEHYDROGENASE B-RELATED"/>
    <property type="match status" value="1"/>
</dbReference>
<evidence type="ECO:0000256" key="3">
    <source>
        <dbReference type="ARBA" id="ARBA00044146"/>
    </source>
</evidence>
<dbReference type="InterPro" id="IPR016160">
    <property type="entry name" value="Ald_DH_CS_CYS"/>
</dbReference>
<keyword evidence="2 5" id="KW-0560">Oxidoreductase</keyword>
<keyword evidence="8" id="KW-1185">Reference proteome</keyword>
<name>A0A376A9A6_9HYPH</name>
<feature type="active site" evidence="4">
    <location>
        <position position="260"/>
    </location>
</feature>
<dbReference type="OrthoDB" id="9802947at2"/>
<dbReference type="InterPro" id="IPR016162">
    <property type="entry name" value="Ald_DH_N"/>
</dbReference>
<evidence type="ECO:0000313" key="7">
    <source>
        <dbReference type="EMBL" id="SSC64461.1"/>
    </source>
</evidence>
<evidence type="ECO:0000256" key="4">
    <source>
        <dbReference type="PROSITE-ProRule" id="PRU10007"/>
    </source>
</evidence>
<evidence type="ECO:0000256" key="1">
    <source>
        <dbReference type="ARBA" id="ARBA00009986"/>
    </source>
</evidence>
<dbReference type="EMBL" id="UEYP01000011">
    <property type="protein sequence ID" value="SSC64461.1"/>
    <property type="molecule type" value="Genomic_DNA"/>
</dbReference>
<dbReference type="PROSITE" id="PS00070">
    <property type="entry name" value="ALDEHYDE_DEHYDR_CYS"/>
    <property type="match status" value="1"/>
</dbReference>
<feature type="domain" description="Aldehyde dehydrogenase" evidence="6">
    <location>
        <begin position="25"/>
        <end position="491"/>
    </location>
</feature>
<dbReference type="Gene3D" id="3.40.309.10">
    <property type="entry name" value="Aldehyde Dehydrogenase, Chain A, domain 2"/>
    <property type="match status" value="1"/>
</dbReference>
<evidence type="ECO:0000256" key="2">
    <source>
        <dbReference type="ARBA" id="ARBA00023002"/>
    </source>
</evidence>
<dbReference type="Gene3D" id="3.40.605.10">
    <property type="entry name" value="Aldehyde Dehydrogenase, Chain A, domain 1"/>
    <property type="match status" value="1"/>
</dbReference>
<gene>
    <name evidence="7" type="ORF">RHIZ70_169</name>
</gene>